<comment type="caution">
    <text evidence="13">The sequence shown here is derived from an EMBL/GenBank/DDBJ whole genome shotgun (WGS) entry which is preliminary data.</text>
</comment>
<evidence type="ECO:0000256" key="9">
    <source>
        <dbReference type="ARBA" id="ARBA00048782"/>
    </source>
</evidence>
<reference evidence="13 14" key="1">
    <citation type="journal article" date="2011" name="J. Bacteriol.">
        <title>Genome sequence of Chthoniobacter flavus Ellin428, an aerobic heterotrophic soil bacterium.</title>
        <authorList>
            <person name="Kant R."/>
            <person name="van Passel M.W."/>
            <person name="Palva A."/>
            <person name="Lucas S."/>
            <person name="Lapidus A."/>
            <person name="Glavina Del Rio T."/>
            <person name="Dalin E."/>
            <person name="Tice H."/>
            <person name="Bruce D."/>
            <person name="Goodwin L."/>
            <person name="Pitluck S."/>
            <person name="Larimer F.W."/>
            <person name="Land M.L."/>
            <person name="Hauser L."/>
            <person name="Sangwan P."/>
            <person name="de Vos W.M."/>
            <person name="Janssen P.H."/>
            <person name="Smidt H."/>
        </authorList>
    </citation>
    <scope>NUCLEOTIDE SEQUENCE [LARGE SCALE GENOMIC DNA]</scope>
    <source>
        <strain evidence="13 14">Ellin428</strain>
    </source>
</reference>
<dbReference type="HAMAP" id="MF_01400">
    <property type="entry name" value="MsrB"/>
    <property type="match status" value="1"/>
</dbReference>
<evidence type="ECO:0000256" key="7">
    <source>
        <dbReference type="ARBA" id="ARBA00047806"/>
    </source>
</evidence>
<keyword evidence="3 10" id="KW-0862">Zinc</keyword>
<dbReference type="GO" id="GO:0005737">
    <property type="term" value="C:cytoplasm"/>
    <property type="evidence" value="ECO:0007669"/>
    <property type="project" value="TreeGrafter"/>
</dbReference>
<dbReference type="AlphaFoldDB" id="B4D4E2"/>
<keyword evidence="2 10" id="KW-0479">Metal-binding</keyword>
<feature type="active site" evidence="11">
    <location>
        <position position="203"/>
    </location>
</feature>
<gene>
    <name evidence="10" type="primary">msrB</name>
    <name evidence="11" type="synonym">msrA</name>
    <name evidence="13" type="ORF">CfE428DRAFT_3780</name>
</gene>
<dbReference type="NCBIfam" id="TIGR00401">
    <property type="entry name" value="msrA"/>
    <property type="match status" value="1"/>
</dbReference>
<protein>
    <recommendedName>
        <fullName evidence="10 11">Multifunctional fusion protein</fullName>
    </recommendedName>
    <domain>
        <recommendedName>
            <fullName evidence="11">Peptide methionine sulfoxide reductase MsrA</fullName>
            <shortName evidence="11">Protein-methionine-S-oxide reductase</shortName>
            <ecNumber evidence="11">1.8.4.11</ecNumber>
        </recommendedName>
        <alternativeName>
            <fullName evidence="11">Peptide-methionine (S)-S-oxide reductase</fullName>
            <shortName evidence="11">Peptide Met(O) reductase</shortName>
        </alternativeName>
    </domain>
    <domain>
        <recommendedName>
            <fullName evidence="10">Peptide methionine sulfoxide reductase MsrB</fullName>
            <ecNumber evidence="10">1.8.4.12</ecNumber>
        </recommendedName>
        <alternativeName>
            <fullName evidence="10">Peptide-methionine (R)-S-oxide reductase</fullName>
        </alternativeName>
    </domain>
</protein>
<dbReference type="SUPFAM" id="SSF55068">
    <property type="entry name" value="Peptide methionine sulfoxide reductase"/>
    <property type="match status" value="1"/>
</dbReference>
<accession>B4D4E2</accession>
<comment type="catalytic activity">
    <reaction evidence="9 11">
        <text>[thioredoxin]-disulfide + L-methionine + H2O = L-methionine (S)-S-oxide + [thioredoxin]-dithiol</text>
        <dbReference type="Rhea" id="RHEA:19993"/>
        <dbReference type="Rhea" id="RHEA-COMP:10698"/>
        <dbReference type="Rhea" id="RHEA-COMP:10700"/>
        <dbReference type="ChEBI" id="CHEBI:15377"/>
        <dbReference type="ChEBI" id="CHEBI:29950"/>
        <dbReference type="ChEBI" id="CHEBI:50058"/>
        <dbReference type="ChEBI" id="CHEBI:57844"/>
        <dbReference type="ChEBI" id="CHEBI:58772"/>
        <dbReference type="EC" id="1.8.4.11"/>
    </reaction>
</comment>
<feature type="binding site" evidence="10">
    <location>
        <position position="108"/>
    </location>
    <ligand>
        <name>Zn(2+)</name>
        <dbReference type="ChEBI" id="CHEBI:29105"/>
    </ligand>
</feature>
<feature type="binding site" evidence="10">
    <location>
        <position position="157"/>
    </location>
    <ligand>
        <name>Zn(2+)</name>
        <dbReference type="ChEBI" id="CHEBI:29105"/>
    </ligand>
</feature>
<comment type="catalytic activity">
    <reaction evidence="7 11">
        <text>L-methionyl-[protein] + [thioredoxin]-disulfide + H2O = L-methionyl-(S)-S-oxide-[protein] + [thioredoxin]-dithiol</text>
        <dbReference type="Rhea" id="RHEA:14217"/>
        <dbReference type="Rhea" id="RHEA-COMP:10698"/>
        <dbReference type="Rhea" id="RHEA-COMP:10700"/>
        <dbReference type="Rhea" id="RHEA-COMP:12313"/>
        <dbReference type="Rhea" id="RHEA-COMP:12315"/>
        <dbReference type="ChEBI" id="CHEBI:15377"/>
        <dbReference type="ChEBI" id="CHEBI:16044"/>
        <dbReference type="ChEBI" id="CHEBI:29950"/>
        <dbReference type="ChEBI" id="CHEBI:44120"/>
        <dbReference type="ChEBI" id="CHEBI:50058"/>
        <dbReference type="EC" id="1.8.4.11"/>
    </reaction>
</comment>
<dbReference type="GO" id="GO:0008113">
    <property type="term" value="F:peptide-methionine (S)-S-oxide reductase activity"/>
    <property type="evidence" value="ECO:0007669"/>
    <property type="project" value="UniProtKB-UniRule"/>
</dbReference>
<evidence type="ECO:0000256" key="3">
    <source>
        <dbReference type="ARBA" id="ARBA00022833"/>
    </source>
</evidence>
<comment type="function">
    <text evidence="6 11">Has an important function as a repair enzyme for proteins that have been inactivated by oxidation. Catalyzes the reversible oxidation-reduction of methionine sulfoxide in proteins to methionine.</text>
</comment>
<dbReference type="PANTHER" id="PTHR42799">
    <property type="entry name" value="MITOCHONDRIAL PEPTIDE METHIONINE SULFOXIDE REDUCTASE"/>
    <property type="match status" value="1"/>
</dbReference>
<comment type="catalytic activity">
    <reaction evidence="8 10">
        <text>L-methionyl-[protein] + [thioredoxin]-disulfide + H2O = L-methionyl-(R)-S-oxide-[protein] + [thioredoxin]-dithiol</text>
        <dbReference type="Rhea" id="RHEA:24164"/>
        <dbReference type="Rhea" id="RHEA-COMP:10698"/>
        <dbReference type="Rhea" id="RHEA-COMP:10700"/>
        <dbReference type="Rhea" id="RHEA-COMP:12313"/>
        <dbReference type="Rhea" id="RHEA-COMP:12314"/>
        <dbReference type="ChEBI" id="CHEBI:15377"/>
        <dbReference type="ChEBI" id="CHEBI:16044"/>
        <dbReference type="ChEBI" id="CHEBI:29950"/>
        <dbReference type="ChEBI" id="CHEBI:45764"/>
        <dbReference type="ChEBI" id="CHEBI:50058"/>
        <dbReference type="EC" id="1.8.4.12"/>
    </reaction>
</comment>
<dbReference type="Proteomes" id="UP000005824">
    <property type="component" value="Unassembled WGS sequence"/>
</dbReference>
<dbReference type="Gene3D" id="3.30.1060.10">
    <property type="entry name" value="Peptide methionine sulphoxide reductase MsrA"/>
    <property type="match status" value="1"/>
</dbReference>
<dbReference type="InterPro" id="IPR011057">
    <property type="entry name" value="Mss4-like_sf"/>
</dbReference>
<dbReference type="Pfam" id="PF01625">
    <property type="entry name" value="PMSR"/>
    <property type="match status" value="1"/>
</dbReference>
<keyword evidence="5" id="KW-0511">Multifunctional enzyme</keyword>
<dbReference type="NCBIfam" id="NF004042">
    <property type="entry name" value="PRK05550.1"/>
    <property type="match status" value="1"/>
</dbReference>
<dbReference type="FunCoup" id="B4D4E2">
    <property type="interactions" value="511"/>
</dbReference>
<name>B4D4E2_9BACT</name>
<dbReference type="eggNOG" id="COG0229">
    <property type="taxonomic scope" value="Bacteria"/>
</dbReference>
<dbReference type="NCBIfam" id="TIGR00357">
    <property type="entry name" value="peptide-methionine (R)-S-oxide reductase MsrB"/>
    <property type="match status" value="1"/>
</dbReference>
<dbReference type="EC" id="1.8.4.11" evidence="11"/>
<dbReference type="Pfam" id="PF01641">
    <property type="entry name" value="SelR"/>
    <property type="match status" value="1"/>
</dbReference>
<organism evidence="13 14">
    <name type="scientific">Chthoniobacter flavus Ellin428</name>
    <dbReference type="NCBI Taxonomy" id="497964"/>
    <lineage>
        <taxon>Bacteria</taxon>
        <taxon>Pseudomonadati</taxon>
        <taxon>Verrucomicrobiota</taxon>
        <taxon>Spartobacteria</taxon>
        <taxon>Chthoniobacterales</taxon>
        <taxon>Chthoniobacteraceae</taxon>
        <taxon>Chthoniobacter</taxon>
    </lineage>
</organism>
<dbReference type="InterPro" id="IPR050162">
    <property type="entry name" value="MsrA_MetSO_reductase"/>
</dbReference>
<dbReference type="InterPro" id="IPR002579">
    <property type="entry name" value="Met_Sox_Rdtase_MsrB_dom"/>
</dbReference>
<feature type="binding site" evidence="10">
    <location>
        <position position="154"/>
    </location>
    <ligand>
        <name>Zn(2+)</name>
        <dbReference type="ChEBI" id="CHEBI:29105"/>
    </ligand>
</feature>
<dbReference type="GO" id="GO:0033743">
    <property type="term" value="F:peptide-methionine (R)-S-oxide reductase activity"/>
    <property type="evidence" value="ECO:0007669"/>
    <property type="project" value="UniProtKB-UniRule"/>
</dbReference>
<dbReference type="EC" id="1.8.4.12" evidence="10"/>
<evidence type="ECO:0000256" key="11">
    <source>
        <dbReference type="HAMAP-Rule" id="MF_01401"/>
    </source>
</evidence>
<evidence type="ECO:0000256" key="8">
    <source>
        <dbReference type="ARBA" id="ARBA00048488"/>
    </source>
</evidence>
<dbReference type="STRING" id="497964.CfE428DRAFT_3780"/>
<dbReference type="PROSITE" id="PS51790">
    <property type="entry name" value="MSRB"/>
    <property type="match status" value="1"/>
</dbReference>
<dbReference type="GO" id="GO:0034599">
    <property type="term" value="P:cellular response to oxidative stress"/>
    <property type="evidence" value="ECO:0007669"/>
    <property type="project" value="TreeGrafter"/>
</dbReference>
<evidence type="ECO:0000256" key="4">
    <source>
        <dbReference type="ARBA" id="ARBA00023002"/>
    </source>
</evidence>
<evidence type="ECO:0000313" key="13">
    <source>
        <dbReference type="EMBL" id="EDY18743.1"/>
    </source>
</evidence>
<evidence type="ECO:0000256" key="10">
    <source>
        <dbReference type="HAMAP-Rule" id="MF_01400"/>
    </source>
</evidence>
<evidence type="ECO:0000256" key="5">
    <source>
        <dbReference type="ARBA" id="ARBA00023268"/>
    </source>
</evidence>
<comment type="cofactor">
    <cofactor evidence="10">
        <name>Zn(2+)</name>
        <dbReference type="ChEBI" id="CHEBI:29105"/>
    </cofactor>
    <text evidence="10">Binds 1 zinc ion per subunit. The zinc ion is important for the structural integrity of the protein.</text>
</comment>
<evidence type="ECO:0000256" key="1">
    <source>
        <dbReference type="ARBA" id="ARBA00007174"/>
    </source>
</evidence>
<dbReference type="HAMAP" id="MF_01401">
    <property type="entry name" value="MsrA"/>
    <property type="match status" value="1"/>
</dbReference>
<dbReference type="PANTHER" id="PTHR42799:SF2">
    <property type="entry name" value="MITOCHONDRIAL PEPTIDE METHIONINE SULFOXIDE REDUCTASE"/>
    <property type="match status" value="1"/>
</dbReference>
<evidence type="ECO:0000256" key="2">
    <source>
        <dbReference type="ARBA" id="ARBA00022723"/>
    </source>
</evidence>
<dbReference type="InterPro" id="IPR002569">
    <property type="entry name" value="Met_Sox_Rdtase_MsrA_dom"/>
</dbReference>
<feature type="binding site" evidence="10">
    <location>
        <position position="105"/>
    </location>
    <ligand>
        <name>Zn(2+)</name>
        <dbReference type="ChEBI" id="CHEBI:29105"/>
    </ligand>
</feature>
<dbReference type="SUPFAM" id="SSF51316">
    <property type="entry name" value="Mss4-like"/>
    <property type="match status" value="1"/>
</dbReference>
<dbReference type="eggNOG" id="COG0225">
    <property type="taxonomic scope" value="Bacteria"/>
</dbReference>
<proteinExistence type="inferred from homology"/>
<feature type="active site" description="Nucleophile" evidence="10">
    <location>
        <position position="177"/>
    </location>
</feature>
<dbReference type="EMBL" id="ABVL01000011">
    <property type="protein sequence ID" value="EDY18743.1"/>
    <property type="molecule type" value="Genomic_DNA"/>
</dbReference>
<comment type="similarity">
    <text evidence="1 10">Belongs to the MsrB Met sulfoxide reductase family.</text>
</comment>
<evidence type="ECO:0000256" key="6">
    <source>
        <dbReference type="ARBA" id="ARBA00024679"/>
    </source>
</evidence>
<dbReference type="Gene3D" id="2.170.150.20">
    <property type="entry name" value="Peptide methionine sulfoxide reductase"/>
    <property type="match status" value="1"/>
</dbReference>
<comment type="similarity">
    <text evidence="11">Belongs to the MsrA Met sulfoxide reductase family.</text>
</comment>
<keyword evidence="14" id="KW-1185">Reference proteome</keyword>
<evidence type="ECO:0000313" key="14">
    <source>
        <dbReference type="Proteomes" id="UP000005824"/>
    </source>
</evidence>
<dbReference type="GO" id="GO:0033744">
    <property type="term" value="F:L-methionine:thioredoxin-disulfide S-oxidoreductase activity"/>
    <property type="evidence" value="ECO:0007669"/>
    <property type="project" value="RHEA"/>
</dbReference>
<dbReference type="InParanoid" id="B4D4E2"/>
<dbReference type="RefSeq" id="WP_006981105.1">
    <property type="nucleotide sequence ID" value="NZ_ABVL01000011.1"/>
</dbReference>
<evidence type="ECO:0000259" key="12">
    <source>
        <dbReference type="PROSITE" id="PS51790"/>
    </source>
</evidence>
<dbReference type="FunFam" id="2.170.150.20:FF:000001">
    <property type="entry name" value="Peptide methionine sulfoxide reductase MsrB"/>
    <property type="match status" value="1"/>
</dbReference>
<feature type="domain" description="MsrB" evidence="12">
    <location>
        <begin position="66"/>
        <end position="188"/>
    </location>
</feature>
<dbReference type="InterPro" id="IPR036509">
    <property type="entry name" value="Met_Sox_Rdtase_MsrA_sf"/>
</dbReference>
<dbReference type="GO" id="GO:0008270">
    <property type="term" value="F:zinc ion binding"/>
    <property type="evidence" value="ECO:0007669"/>
    <property type="project" value="UniProtKB-UniRule"/>
</dbReference>
<sequence length="350" mass="38244" precursor="true">MTKRTFLTTTLLGGVGIVAGARYLRPDKTFTAMHTDPDASTVTVRLVDENGKLTEPLTVPKVTMSDEAWVARLTTAQYNITRSHGTEQRFCGVFHDNHKHGLYTCIGCGLPLFRSDAKFDSGTGWPSFFQPVADENLGSTRDVSFGMVRNEIHCVRCDSHLGHVFEDGPKPTGLRFCINSAALDFQEDGVKPAREKVLFGAGCFWGVEANFAKVPGVTNTRVGYAGGIKKDATYEDVCSHKTGHAEVVEVEYDPAKLSFSALLDAFWGMHDPSTKQRNGPDIGGQYRSAIFFTTPEQETVARASAARLEKSGKLFGPVATEISLAGPFYVAEEYHQKYYAKHGAAGCKIP</sequence>
<keyword evidence="4 10" id="KW-0560">Oxidoreductase</keyword>